<dbReference type="InParanoid" id="E3M9X5"/>
<accession>E3M9X5</accession>
<proteinExistence type="predicted"/>
<organism evidence="3">
    <name type="scientific">Caenorhabditis remanei</name>
    <name type="common">Caenorhabditis vulgaris</name>
    <dbReference type="NCBI Taxonomy" id="31234"/>
    <lineage>
        <taxon>Eukaryota</taxon>
        <taxon>Metazoa</taxon>
        <taxon>Ecdysozoa</taxon>
        <taxon>Nematoda</taxon>
        <taxon>Chromadorea</taxon>
        <taxon>Rhabditida</taxon>
        <taxon>Rhabditina</taxon>
        <taxon>Rhabditomorpha</taxon>
        <taxon>Rhabditoidea</taxon>
        <taxon>Rhabditidae</taxon>
        <taxon>Peloderinae</taxon>
        <taxon>Caenorhabditis</taxon>
    </lineage>
</organism>
<sequence>MKLLLVITALLVATVSSIWPFSEEKTEVYYNVTFKCVRDYCVEGWLVEEDCIRDDRITKFKYCSGAGSLTRMITGTISNGDGIFDKYLEPALLIKHSCRPVRLGFDYLNALVRLGSIRKNETEWKKNVTVQLTELGTQFQVRGECF</sequence>
<dbReference type="Proteomes" id="UP000008281">
    <property type="component" value="Unassembled WGS sequence"/>
</dbReference>
<evidence type="ECO:0000313" key="2">
    <source>
        <dbReference type="EMBL" id="EFO96874.1"/>
    </source>
</evidence>
<feature type="chain" id="PRO_5003176380" evidence="1">
    <location>
        <begin position="18"/>
        <end position="146"/>
    </location>
</feature>
<dbReference type="AlphaFoldDB" id="E3M9X5"/>
<protein>
    <submittedName>
        <fullName evidence="2">Uncharacterized protein</fullName>
    </submittedName>
</protein>
<keyword evidence="1" id="KW-0732">Signal</keyword>
<evidence type="ECO:0000313" key="3">
    <source>
        <dbReference type="Proteomes" id="UP000008281"/>
    </source>
</evidence>
<dbReference type="PANTHER" id="PTHR21479">
    <property type="match status" value="1"/>
</dbReference>
<reference evidence="2" key="1">
    <citation type="submission" date="2007-07" db="EMBL/GenBank/DDBJ databases">
        <title>PCAP assembly of the Caenorhabditis remanei genome.</title>
        <authorList>
            <consortium name="The Caenorhabditis remanei Sequencing Consortium"/>
            <person name="Wilson R.K."/>
        </authorList>
    </citation>
    <scope>NUCLEOTIDE SEQUENCE [LARGE SCALE GENOMIC DNA]</scope>
    <source>
        <strain evidence="2">PB4641</strain>
    </source>
</reference>
<name>E3M9X5_CAERE</name>
<evidence type="ECO:0000256" key="1">
    <source>
        <dbReference type="SAM" id="SignalP"/>
    </source>
</evidence>
<dbReference type="EMBL" id="DS268431">
    <property type="protein sequence ID" value="EFO96874.1"/>
    <property type="molecule type" value="Genomic_DNA"/>
</dbReference>
<dbReference type="GeneID" id="9809673"/>
<dbReference type="HOGENOM" id="CLU_1779176_0_0_1"/>
<gene>
    <name evidence="2" type="ORF">CRE_17057</name>
</gene>
<keyword evidence="3" id="KW-1185">Reference proteome</keyword>
<dbReference type="CTD" id="9809673"/>
<dbReference type="KEGG" id="crq:GCK72_022294"/>
<feature type="signal peptide" evidence="1">
    <location>
        <begin position="1"/>
        <end position="17"/>
    </location>
</feature>